<sequence>MQTLNQGNNERISRGLIETADGYLALTLAQSKTFKTRPAAIRWLSKRGVIVK</sequence>
<evidence type="ECO:0000313" key="2">
    <source>
        <dbReference type="Proteomes" id="UP000246145"/>
    </source>
</evidence>
<comment type="caution">
    <text evidence="1">The sequence shown here is derived from an EMBL/GenBank/DDBJ whole genome shotgun (WGS) entry which is preliminary data.</text>
</comment>
<reference evidence="1 2" key="1">
    <citation type="submission" date="2018-04" db="EMBL/GenBank/DDBJ databases">
        <title>Genomic Encyclopedia of Type Strains, Phase IV (KMG-IV): sequencing the most valuable type-strain genomes for metagenomic binning, comparative biology and taxonomic classification.</title>
        <authorList>
            <person name="Goeker M."/>
        </authorList>
    </citation>
    <scope>NUCLEOTIDE SEQUENCE [LARGE SCALE GENOMIC DNA]</scope>
    <source>
        <strain evidence="1 2">DSM 10065</strain>
    </source>
</reference>
<evidence type="ECO:0000313" key="1">
    <source>
        <dbReference type="EMBL" id="PVY68614.1"/>
    </source>
</evidence>
<dbReference type="InterPro" id="IPR009821">
    <property type="entry name" value="DUF1391"/>
</dbReference>
<dbReference type="Pfam" id="PF07151">
    <property type="entry name" value="DUF1391"/>
    <property type="match status" value="1"/>
</dbReference>
<organism evidence="1 2">
    <name type="scientific">Pusillimonas noertemannii</name>
    <dbReference type="NCBI Taxonomy" id="305977"/>
    <lineage>
        <taxon>Bacteria</taxon>
        <taxon>Pseudomonadati</taxon>
        <taxon>Pseudomonadota</taxon>
        <taxon>Betaproteobacteria</taxon>
        <taxon>Burkholderiales</taxon>
        <taxon>Alcaligenaceae</taxon>
        <taxon>Pusillimonas</taxon>
    </lineage>
</organism>
<dbReference type="EMBL" id="QEKO01000001">
    <property type="protein sequence ID" value="PVY68614.1"/>
    <property type="molecule type" value="Genomic_DNA"/>
</dbReference>
<dbReference type="OrthoDB" id="8689110at2"/>
<dbReference type="AlphaFoldDB" id="A0A2U1CS13"/>
<gene>
    <name evidence="1" type="ORF">C7440_1025</name>
</gene>
<protein>
    <submittedName>
        <fullName evidence="1">Uncharacterized protein DUF1391</fullName>
    </submittedName>
</protein>
<dbReference type="Proteomes" id="UP000246145">
    <property type="component" value="Unassembled WGS sequence"/>
</dbReference>
<keyword evidence="2" id="KW-1185">Reference proteome</keyword>
<proteinExistence type="predicted"/>
<accession>A0A2U1CS13</accession>
<name>A0A2U1CS13_9BURK</name>
<dbReference type="RefSeq" id="WP_116517676.1">
    <property type="nucleotide sequence ID" value="NZ_JACCEX010000001.1"/>
</dbReference>